<evidence type="ECO:0000313" key="4">
    <source>
        <dbReference type="Proteomes" id="UP000030151"/>
    </source>
</evidence>
<dbReference type="Pfam" id="PF20253">
    <property type="entry name" value="DUF6604"/>
    <property type="match status" value="1"/>
</dbReference>
<feature type="compositionally biased region" description="Polar residues" evidence="1">
    <location>
        <begin position="60"/>
        <end position="73"/>
    </location>
</feature>
<dbReference type="OrthoDB" id="5238236at2759"/>
<comment type="caution">
    <text evidence="3">The sequence shown here is derived from an EMBL/GenBank/DDBJ whole genome shotgun (WGS) entry which is preliminary data.</text>
</comment>
<dbReference type="HOGENOM" id="CLU_008976_0_1_1"/>
<feature type="domain" description="DUF6604" evidence="2">
    <location>
        <begin position="11"/>
        <end position="272"/>
    </location>
</feature>
<feature type="compositionally biased region" description="Basic residues" evidence="1">
    <location>
        <begin position="48"/>
        <end position="58"/>
    </location>
</feature>
<dbReference type="eggNOG" id="ENOG502RZSK">
    <property type="taxonomic scope" value="Eukaryota"/>
</dbReference>
<dbReference type="InterPro" id="IPR046539">
    <property type="entry name" value="DUF6604"/>
</dbReference>
<feature type="compositionally biased region" description="Polar residues" evidence="1">
    <location>
        <begin position="35"/>
        <end position="44"/>
    </location>
</feature>
<gene>
    <name evidence="3" type="ORF">X797_006442</name>
</gene>
<evidence type="ECO:0000256" key="1">
    <source>
        <dbReference type="SAM" id="MobiDB-lite"/>
    </source>
</evidence>
<name>A0A014NEG2_9HYPO</name>
<evidence type="ECO:0000313" key="3">
    <source>
        <dbReference type="EMBL" id="EXV00382.1"/>
    </source>
</evidence>
<dbReference type="PANTHER" id="PTHR38795">
    <property type="entry name" value="DUF6604 DOMAIN-CONTAINING PROTEIN"/>
    <property type="match status" value="1"/>
</dbReference>
<organism evidence="3 4">
    <name type="scientific">Metarhizium robertsii</name>
    <dbReference type="NCBI Taxonomy" id="568076"/>
    <lineage>
        <taxon>Eukaryota</taxon>
        <taxon>Fungi</taxon>
        <taxon>Dikarya</taxon>
        <taxon>Ascomycota</taxon>
        <taxon>Pezizomycotina</taxon>
        <taxon>Sordariomycetes</taxon>
        <taxon>Hypocreomycetidae</taxon>
        <taxon>Hypocreales</taxon>
        <taxon>Clavicipitaceae</taxon>
        <taxon>Metarhizium</taxon>
    </lineage>
</organism>
<accession>A0A014NEG2</accession>
<reference evidence="3 4" key="1">
    <citation type="submission" date="2014-02" db="EMBL/GenBank/DDBJ databases">
        <title>The genome sequence of the entomopathogenic fungus Metarhizium robertsii ARSEF 2575.</title>
        <authorList>
            <person name="Giuliano Garisto Donzelli B."/>
            <person name="Roe B.A."/>
            <person name="Macmil S.L."/>
            <person name="Krasnoff S.B."/>
            <person name="Gibson D.M."/>
        </authorList>
    </citation>
    <scope>NUCLEOTIDE SEQUENCE [LARGE SCALE GENOMIC DNA]</scope>
    <source>
        <strain evidence="3 4">ARSEF 2575</strain>
    </source>
</reference>
<protein>
    <recommendedName>
        <fullName evidence="2">DUF6604 domain-containing protein</fullName>
    </recommendedName>
</protein>
<evidence type="ECO:0000259" key="2">
    <source>
        <dbReference type="Pfam" id="PF20253"/>
    </source>
</evidence>
<feature type="region of interest" description="Disordered" evidence="1">
    <location>
        <begin position="824"/>
        <end position="844"/>
    </location>
</feature>
<dbReference type="EMBL" id="JELW01000013">
    <property type="protein sequence ID" value="EXV00382.1"/>
    <property type="molecule type" value="Genomic_DNA"/>
</dbReference>
<proteinExistence type="predicted"/>
<feature type="region of interest" description="Disordered" evidence="1">
    <location>
        <begin position="35"/>
        <end position="73"/>
    </location>
</feature>
<sequence length="844" mass="94093">MLPSSLKSIYQQYKADTDSVANWLATTANANGYQDNASSSNNVLAKSGRVKGKARKQAKASGQPQPGNLANKTSRIIRVRDFEPMASHIAKLDSVKVPHDLSVALERVIWVRKNFLKRLLDSGAEIEPGSDERHSFFVGVLEKVRNCLKPLMETGSFNADEAAEKAGEKSQEAFKNMFDVLQVYAPSESFLNAPDVAPKSATVLEYTVEQDESMEDAIFALVTLLGDYSRLRQEIKSLWADYEANRLDLAAAAVATNMAFELARSMEDEIAPIIRKHDGEAGELATTYFMGLCNLYGIDAGDKQPGDAYNLQAYDLAQLCLATTSTLLTSYATGTSPTVVINYYNGKFGWYDEELGAKGKTNRAKWDQDKNAMLEILPDLHFLSSNMGTGAVEDELIRGIGALMRDPDGDTPLWLSWAAQIYLDVLQSLGPNCGRGFDEMKQESLKIKKAMLNVPSSLERSRVLKAATKWDKDPIRACRIQMVKLGQLSGTMPPAWRFLRRNPIHCGLLLHNMRVNLHLSGVAYAATPGAVMCTTQLYQALRQEKLLSDQLAWEDVETFWKMQGDSAFFVGDPPKNREAYFKNYCLCLGVSVSNWAPTKRKGKVNVNTANRRNMKFNGWVSLVINRRLAPIGERLPLSSDLIEGILIEGRRHETMDGKGHIQPETKGKAKDEPIDSVSLPPAALIRKLALNIHAEIPDIRFNYFTMHRSVWSFLTELKEEFTRLWGARFLQYIPTEDKLPYVVGYVFSTAAGQKGLTSDEKGEAVDAGIDAAAKLMRKFLEDGHGRAVKEQVETEVEPEELKDADFEEFLDPWRLDTLMKKLKRESQAGRGSGRGGAEEDCHMQ</sequence>
<dbReference type="AlphaFoldDB" id="A0A014NEG2"/>
<dbReference type="Proteomes" id="UP000030151">
    <property type="component" value="Unassembled WGS sequence"/>
</dbReference>
<dbReference type="PANTHER" id="PTHR38795:SF1">
    <property type="entry name" value="DUF6604 DOMAIN-CONTAINING PROTEIN"/>
    <property type="match status" value="1"/>
</dbReference>